<evidence type="ECO:0000259" key="6">
    <source>
        <dbReference type="PROSITE" id="PS51352"/>
    </source>
</evidence>
<evidence type="ECO:0000313" key="7">
    <source>
        <dbReference type="EMBL" id="UTJ06332.1"/>
    </source>
</evidence>
<evidence type="ECO:0000313" key="8">
    <source>
        <dbReference type="Proteomes" id="UP001060012"/>
    </source>
</evidence>
<dbReference type="Pfam" id="PF00085">
    <property type="entry name" value="Thioredoxin"/>
    <property type="match status" value="1"/>
</dbReference>
<keyword evidence="1" id="KW-0813">Transport</keyword>
<evidence type="ECO:0000256" key="1">
    <source>
        <dbReference type="ARBA" id="ARBA00022448"/>
    </source>
</evidence>
<evidence type="ECO:0000256" key="4">
    <source>
        <dbReference type="ARBA" id="ARBA00023284"/>
    </source>
</evidence>
<dbReference type="SUPFAM" id="SSF52833">
    <property type="entry name" value="Thioredoxin-like"/>
    <property type="match status" value="1"/>
</dbReference>
<keyword evidence="8" id="KW-1185">Reference proteome</keyword>
<accession>A0ABY5E2B1</accession>
<keyword evidence="5" id="KW-0732">Signal</keyword>
<evidence type="ECO:0000256" key="2">
    <source>
        <dbReference type="ARBA" id="ARBA00022982"/>
    </source>
</evidence>
<dbReference type="PANTHER" id="PTHR45663:SF11">
    <property type="entry name" value="GEO12009P1"/>
    <property type="match status" value="1"/>
</dbReference>
<feature type="domain" description="Thioredoxin" evidence="6">
    <location>
        <begin position="1"/>
        <end position="122"/>
    </location>
</feature>
<proteinExistence type="predicted"/>
<dbReference type="CDD" id="cd02947">
    <property type="entry name" value="TRX_family"/>
    <property type="match status" value="1"/>
</dbReference>
<dbReference type="Proteomes" id="UP001060012">
    <property type="component" value="Chromosome"/>
</dbReference>
<organism evidence="7 8">
    <name type="scientific">Arcobacter roscoffensis</name>
    <dbReference type="NCBI Taxonomy" id="2961520"/>
    <lineage>
        <taxon>Bacteria</taxon>
        <taxon>Pseudomonadati</taxon>
        <taxon>Campylobacterota</taxon>
        <taxon>Epsilonproteobacteria</taxon>
        <taxon>Campylobacterales</taxon>
        <taxon>Arcobacteraceae</taxon>
        <taxon>Arcobacter</taxon>
    </lineage>
</organism>
<dbReference type="InterPro" id="IPR017937">
    <property type="entry name" value="Thioredoxin_CS"/>
</dbReference>
<dbReference type="RefSeq" id="WP_254576512.1">
    <property type="nucleotide sequence ID" value="NZ_CP100595.1"/>
</dbReference>
<dbReference type="InterPro" id="IPR013766">
    <property type="entry name" value="Thioredoxin_domain"/>
</dbReference>
<protein>
    <submittedName>
        <fullName evidence="7">Thioredoxin family protein</fullName>
    </submittedName>
</protein>
<feature type="signal peptide" evidence="5">
    <location>
        <begin position="1"/>
        <end position="19"/>
    </location>
</feature>
<keyword evidence="2" id="KW-0249">Electron transport</keyword>
<dbReference type="PANTHER" id="PTHR45663">
    <property type="entry name" value="GEO12009P1"/>
    <property type="match status" value="1"/>
</dbReference>
<sequence length="122" mass="14094">MKKILILFLFSVVSLFAFEELTTDNFETKIKNKNAIIDFHAVWCPPCKVLNTKLQEFEIIKPDNVEIFKVNIDEQLALAKKYKITKLPSLVYFKDGKALKTIVGIQSPDELLKSSRKIFDLE</sequence>
<name>A0ABY5E2B1_9BACT</name>
<evidence type="ECO:0000256" key="5">
    <source>
        <dbReference type="SAM" id="SignalP"/>
    </source>
</evidence>
<dbReference type="PROSITE" id="PS51352">
    <property type="entry name" value="THIOREDOXIN_2"/>
    <property type="match status" value="1"/>
</dbReference>
<keyword evidence="4" id="KW-0676">Redox-active center</keyword>
<dbReference type="InterPro" id="IPR036249">
    <property type="entry name" value="Thioredoxin-like_sf"/>
</dbReference>
<reference evidence="7" key="1">
    <citation type="submission" date="2022-07" db="EMBL/GenBank/DDBJ databases">
        <title>Arcobacter roscoffensis sp. nov., a marine bacterium isolated from coastal seawater collected from Roscoff, France.</title>
        <authorList>
            <person name="Pascual J."/>
            <person name="Lepeaux C."/>
            <person name="Methner A."/>
            <person name="Overmann J."/>
        </authorList>
    </citation>
    <scope>NUCLEOTIDE SEQUENCE</scope>
    <source>
        <strain evidence="7">ARW1-2F2</strain>
    </source>
</reference>
<evidence type="ECO:0000256" key="3">
    <source>
        <dbReference type="ARBA" id="ARBA00023157"/>
    </source>
</evidence>
<dbReference type="EMBL" id="CP100595">
    <property type="protein sequence ID" value="UTJ06332.1"/>
    <property type="molecule type" value="Genomic_DNA"/>
</dbReference>
<gene>
    <name evidence="7" type="ORF">NJU99_13935</name>
</gene>
<feature type="chain" id="PRO_5046721933" evidence="5">
    <location>
        <begin position="20"/>
        <end position="122"/>
    </location>
</feature>
<dbReference type="PROSITE" id="PS00194">
    <property type="entry name" value="THIOREDOXIN_1"/>
    <property type="match status" value="1"/>
</dbReference>
<keyword evidence="3" id="KW-1015">Disulfide bond</keyword>
<dbReference type="Gene3D" id="3.40.30.10">
    <property type="entry name" value="Glutaredoxin"/>
    <property type="match status" value="1"/>
</dbReference>